<accession>A0A5Q4ZCN9</accession>
<dbReference type="AlphaFoldDB" id="A0A5Q4ZCN9"/>
<protein>
    <submittedName>
        <fullName evidence="1">Uncharacterized protein</fullName>
    </submittedName>
</protein>
<dbReference type="Proteomes" id="UP000325811">
    <property type="component" value="Chromosome I"/>
</dbReference>
<name>A0A5Q4ZCN9_9BURK</name>
<dbReference type="EMBL" id="LR699553">
    <property type="protein sequence ID" value="VVD28287.1"/>
    <property type="molecule type" value="Genomic_DNA"/>
</dbReference>
<reference evidence="1 2" key="1">
    <citation type="submission" date="2019-08" db="EMBL/GenBank/DDBJ databases">
        <authorList>
            <person name="Herpell B J."/>
        </authorList>
    </citation>
    <scope>NUCLEOTIDE SEQUENCE [LARGE SCALE GENOMIC DNA]</scope>
    <source>
        <strain evidence="2">Msb3</strain>
    </source>
</reference>
<sequence length="101" mass="11270">MPQLAHTKRSRLSPGGMLRLTPWPQTEQNFIGRGQERVIGVYHWGAVLLRRGKGGVRELAVSGLYAKGCDGDNRQRKGIFDSGCRISFARALIRGREWCCG</sequence>
<evidence type="ECO:0000313" key="1">
    <source>
        <dbReference type="EMBL" id="VVD28287.1"/>
    </source>
</evidence>
<gene>
    <name evidence="1" type="ORF">PDMSB3_1831</name>
</gene>
<organism evidence="1 2">
    <name type="scientific">Paraburkholderia dioscoreae</name>
    <dbReference type="NCBI Taxonomy" id="2604047"/>
    <lineage>
        <taxon>Bacteria</taxon>
        <taxon>Pseudomonadati</taxon>
        <taxon>Pseudomonadota</taxon>
        <taxon>Betaproteobacteria</taxon>
        <taxon>Burkholderiales</taxon>
        <taxon>Burkholderiaceae</taxon>
        <taxon>Paraburkholderia</taxon>
    </lineage>
</organism>
<keyword evidence="2" id="KW-1185">Reference proteome</keyword>
<proteinExistence type="predicted"/>
<dbReference type="KEGG" id="pdio:PDMSB3_1831"/>
<evidence type="ECO:0000313" key="2">
    <source>
        <dbReference type="Proteomes" id="UP000325811"/>
    </source>
</evidence>